<comment type="similarity">
    <text evidence="1 3">Belongs to the bacterial flagellin family.</text>
</comment>
<feature type="domain" description="Flagellin N-terminal" evidence="4">
    <location>
        <begin position="7"/>
        <end position="144"/>
    </location>
</feature>
<dbReference type="InterPro" id="IPR046358">
    <property type="entry name" value="Flagellin_C"/>
</dbReference>
<evidence type="ECO:0000313" key="6">
    <source>
        <dbReference type="EMBL" id="EFH10900.1"/>
    </source>
</evidence>
<dbReference type="GO" id="GO:0005198">
    <property type="term" value="F:structural molecule activity"/>
    <property type="evidence" value="ECO:0007669"/>
    <property type="project" value="UniProtKB-UniRule"/>
</dbReference>
<dbReference type="Proteomes" id="UP000005324">
    <property type="component" value="Unassembled WGS sequence"/>
</dbReference>
<dbReference type="GO" id="GO:0005576">
    <property type="term" value="C:extracellular region"/>
    <property type="evidence" value="ECO:0007669"/>
    <property type="project" value="UniProtKB-SubCell"/>
</dbReference>
<reference evidence="6 7" key="1">
    <citation type="submission" date="2010-04" db="EMBL/GenBank/DDBJ databases">
        <authorList>
            <person name="Qin X."/>
            <person name="Bachman B."/>
            <person name="Battles P."/>
            <person name="Bell A."/>
            <person name="Bess C."/>
            <person name="Bickham C."/>
            <person name="Chaboub L."/>
            <person name="Chen D."/>
            <person name="Coyle M."/>
            <person name="Deiros D.R."/>
            <person name="Dinh H."/>
            <person name="Forbes L."/>
            <person name="Fowler G."/>
            <person name="Francisco L."/>
            <person name="Fu Q."/>
            <person name="Gubbala S."/>
            <person name="Hale W."/>
            <person name="Han Y."/>
            <person name="Hemphill L."/>
            <person name="Highlander S.K."/>
            <person name="Hirani K."/>
            <person name="Hogues M."/>
            <person name="Jackson L."/>
            <person name="Jakkamsetti A."/>
            <person name="Javaid M."/>
            <person name="Jiang H."/>
            <person name="Korchina V."/>
            <person name="Kovar C."/>
            <person name="Lara F."/>
            <person name="Lee S."/>
            <person name="Mata R."/>
            <person name="Mathew T."/>
            <person name="Moen C."/>
            <person name="Morales K."/>
            <person name="Munidasa M."/>
            <person name="Nazareth L."/>
            <person name="Ngo R."/>
            <person name="Nguyen L."/>
            <person name="Okwuonu G."/>
            <person name="Ongeri F."/>
            <person name="Patil S."/>
            <person name="Petrosino J."/>
            <person name="Pham C."/>
            <person name="Pham P."/>
            <person name="Pu L.-L."/>
            <person name="Puazo M."/>
            <person name="Raj R."/>
            <person name="Reid J."/>
            <person name="Rouhana J."/>
            <person name="Saada N."/>
            <person name="Shang Y."/>
            <person name="Simmons D."/>
            <person name="Thornton R."/>
            <person name="Warren J."/>
            <person name="Weissenberger G."/>
            <person name="Zhang J."/>
            <person name="Zhang L."/>
            <person name="Zhou C."/>
            <person name="Zhu D."/>
            <person name="Muzny D."/>
            <person name="Worley K."/>
            <person name="Gibbs R."/>
        </authorList>
    </citation>
    <scope>NUCLEOTIDE SEQUENCE [LARGE SCALE GENOMIC DNA]</scope>
    <source>
        <strain evidence="6 7">ATCC 49957</strain>
    </source>
</reference>
<comment type="function">
    <text evidence="3">Flagellin is the subunit protein which polymerizes to form the filaments of bacterial flagella.</text>
</comment>
<dbReference type="RefSeq" id="WP_007001904.1">
    <property type="nucleotide sequence ID" value="NZ_GG770777.1"/>
</dbReference>
<comment type="caution">
    <text evidence="6">The sequence shown here is derived from an EMBL/GenBank/DDBJ whole genome shotgun (WGS) entry which is preliminary data.</text>
</comment>
<gene>
    <name evidence="6" type="ORF">HMPREF0731_2873</name>
</gene>
<dbReference type="SUPFAM" id="SSF64518">
    <property type="entry name" value="Phase 1 flagellin"/>
    <property type="match status" value="1"/>
</dbReference>
<comment type="subcellular location">
    <subcellularLocation>
        <location evidence="3">Secreted</location>
    </subcellularLocation>
    <subcellularLocation>
        <location evidence="3">Bacterial flagellum</location>
    </subcellularLocation>
</comment>
<dbReference type="InterPro" id="IPR001029">
    <property type="entry name" value="Flagellin_N"/>
</dbReference>
<dbReference type="Pfam" id="PF00700">
    <property type="entry name" value="Flagellin_C"/>
    <property type="match status" value="1"/>
</dbReference>
<feature type="domain" description="Flagellin C-terminal" evidence="5">
    <location>
        <begin position="286"/>
        <end position="360"/>
    </location>
</feature>
<keyword evidence="7" id="KW-1185">Reference proteome</keyword>
<evidence type="ECO:0000313" key="7">
    <source>
        <dbReference type="Proteomes" id="UP000005324"/>
    </source>
</evidence>
<accession>D5RP62</accession>
<dbReference type="HOGENOM" id="CLU_011142_1_1_5"/>
<evidence type="ECO:0000256" key="2">
    <source>
        <dbReference type="ARBA" id="ARBA00023143"/>
    </source>
</evidence>
<dbReference type="Pfam" id="PF00669">
    <property type="entry name" value="Flagellin_N"/>
    <property type="match status" value="1"/>
</dbReference>
<keyword evidence="2 3" id="KW-0975">Bacterial flagellum</keyword>
<evidence type="ECO:0000259" key="4">
    <source>
        <dbReference type="Pfam" id="PF00669"/>
    </source>
</evidence>
<keyword evidence="3" id="KW-0964">Secreted</keyword>
<protein>
    <recommendedName>
        <fullName evidence="3">Flagellin</fullName>
    </recommendedName>
</protein>
<dbReference type="Gene3D" id="1.20.1330.10">
    <property type="entry name" value="f41 fragment of flagellin, N-terminal domain"/>
    <property type="match status" value="1"/>
</dbReference>
<evidence type="ECO:0000256" key="3">
    <source>
        <dbReference type="RuleBase" id="RU362073"/>
    </source>
</evidence>
<dbReference type="PANTHER" id="PTHR42792:SF2">
    <property type="entry name" value="FLAGELLIN"/>
    <property type="match status" value="1"/>
</dbReference>
<organism evidence="6 7">
    <name type="scientific">Pseudoroseomonas cervicalis ATCC 49957</name>
    <dbReference type="NCBI Taxonomy" id="525371"/>
    <lineage>
        <taxon>Bacteria</taxon>
        <taxon>Pseudomonadati</taxon>
        <taxon>Pseudomonadota</taxon>
        <taxon>Alphaproteobacteria</taxon>
        <taxon>Acetobacterales</taxon>
        <taxon>Roseomonadaceae</taxon>
        <taxon>Roseomonas</taxon>
    </lineage>
</organism>
<keyword evidence="6" id="KW-0282">Flagellum</keyword>
<evidence type="ECO:0000259" key="5">
    <source>
        <dbReference type="Pfam" id="PF00700"/>
    </source>
</evidence>
<keyword evidence="6" id="KW-0969">Cilium</keyword>
<dbReference type="InterPro" id="IPR001492">
    <property type="entry name" value="Flagellin"/>
</dbReference>
<dbReference type="PANTHER" id="PTHR42792">
    <property type="entry name" value="FLAGELLIN"/>
    <property type="match status" value="1"/>
</dbReference>
<dbReference type="OrthoDB" id="8328560at2"/>
<dbReference type="EMBL" id="ADVL01000616">
    <property type="protein sequence ID" value="EFH10900.1"/>
    <property type="molecule type" value="Genomic_DNA"/>
</dbReference>
<evidence type="ECO:0000256" key="1">
    <source>
        <dbReference type="ARBA" id="ARBA00005709"/>
    </source>
</evidence>
<dbReference type="AlphaFoldDB" id="D5RP62"/>
<name>D5RP62_9PROT</name>
<keyword evidence="6" id="KW-0966">Cell projection</keyword>
<proteinExistence type="inferred from homology"/>
<sequence length="361" mass="37150">MANSVITNSGAKVALQSLNKINQQLDTTQKKVSTGYKVSDAKDDGAAYAVAQKVRADVTGLNSANDQLGGVNGLLTSTLKAVDTVSNTLATDVSNVLTKLSDSNLDAETRKQYTEQFKSLAKQMNTTLQDASYNGTRLLSSTATDPLTGNAYSGGSMAVTRNEKGQSYTVNESGATADQMSFTANISGGAVAAGATSGLVGVRYYDADADTDNLIEATDVVTGDAASTSGSLDDIVSISAGAAKALLQGSVQVDDGAGAKTTTAVDAVMVDGVVLKTFTAVKESSNAAQNQLGNDSKFVSNQMTYNSARIDAMEEGLGSLVDADLAKESARLTALQTQQQLATTALSTANSAPQVLLSLFR</sequence>
<dbReference type="GO" id="GO:0009288">
    <property type="term" value="C:bacterial-type flagellum"/>
    <property type="evidence" value="ECO:0007669"/>
    <property type="project" value="UniProtKB-SubCell"/>
</dbReference>